<keyword evidence="2" id="KW-1185">Reference proteome</keyword>
<evidence type="ECO:0000313" key="1">
    <source>
        <dbReference type="EMBL" id="KAJ6746528.1"/>
    </source>
</evidence>
<protein>
    <submittedName>
        <fullName evidence="1">Uncharacterized protein</fullName>
    </submittedName>
</protein>
<gene>
    <name evidence="1" type="ORF">OIU74_029076</name>
</gene>
<dbReference type="SUPFAM" id="SSF52047">
    <property type="entry name" value="RNI-like"/>
    <property type="match status" value="1"/>
</dbReference>
<dbReference type="InterPro" id="IPR032675">
    <property type="entry name" value="LRR_dom_sf"/>
</dbReference>
<dbReference type="SMART" id="SM00367">
    <property type="entry name" value="LRR_CC"/>
    <property type="match status" value="7"/>
</dbReference>
<reference evidence="1" key="2">
    <citation type="journal article" date="2023" name="Int. J. Mol. Sci.">
        <title>De Novo Assembly and Annotation of 11 Diverse Shrub Willow (Salix) Genomes Reveals Novel Gene Organization in Sex-Linked Regions.</title>
        <authorList>
            <person name="Hyden B."/>
            <person name="Feng K."/>
            <person name="Yates T.B."/>
            <person name="Jawdy S."/>
            <person name="Cereghino C."/>
            <person name="Smart L.B."/>
            <person name="Muchero W."/>
        </authorList>
    </citation>
    <scope>NUCLEOTIDE SEQUENCE</scope>
    <source>
        <tissue evidence="1">Shoot tip</tissue>
    </source>
</reference>
<proteinExistence type="predicted"/>
<evidence type="ECO:0000313" key="2">
    <source>
        <dbReference type="Proteomes" id="UP001151752"/>
    </source>
</evidence>
<dbReference type="PANTHER" id="PTHR13318">
    <property type="entry name" value="PARTNER OF PAIRED, ISOFORM B-RELATED"/>
    <property type="match status" value="1"/>
</dbReference>
<dbReference type="Proteomes" id="UP001151752">
    <property type="component" value="Chromosome 6"/>
</dbReference>
<dbReference type="AlphaFoldDB" id="A0A9Q0VFC2"/>
<dbReference type="GO" id="GO:0019005">
    <property type="term" value="C:SCF ubiquitin ligase complex"/>
    <property type="evidence" value="ECO:0007669"/>
    <property type="project" value="TreeGrafter"/>
</dbReference>
<organism evidence="1 2">
    <name type="scientific">Salix koriyanagi</name>
    <dbReference type="NCBI Taxonomy" id="2511006"/>
    <lineage>
        <taxon>Eukaryota</taxon>
        <taxon>Viridiplantae</taxon>
        <taxon>Streptophyta</taxon>
        <taxon>Embryophyta</taxon>
        <taxon>Tracheophyta</taxon>
        <taxon>Spermatophyta</taxon>
        <taxon>Magnoliopsida</taxon>
        <taxon>eudicotyledons</taxon>
        <taxon>Gunneridae</taxon>
        <taxon>Pentapetalae</taxon>
        <taxon>rosids</taxon>
        <taxon>fabids</taxon>
        <taxon>Malpighiales</taxon>
        <taxon>Salicaceae</taxon>
        <taxon>Saliceae</taxon>
        <taxon>Salix</taxon>
    </lineage>
</organism>
<sequence length="456" mass="50474">MKIIRDRANKLNLQQGGSNSEKEKPVPIAWIPKTDRASKPSKGLVPSLQELCMKILVKNADAIASLEHVPDALRHRLCQLLCDSRKMNARILALLVHGSPMEIRIRDCSWLAEEEFTKVFEGVRLTQFNVHKLNRTSTKFSFVKEAHENKNNEKSIISLDQLDALVLQLDQCGRCMADYTLLATLARSPGSLPRLTTLSIRGACRLSDAALSSLVSSAPALQSLNLSQCSLLTSATLKKLEHLEVLSLSGIQTIDDNFLREFIISRGHNIKELVLTDCVKLTDSSMKVIAENCSKLCALDLGNLRKLTDSALGFLANACREIHTLKLCRNAFSDEAIAAFVETSGEILKELSLNNVKKAGHSTALSLARRSRRLVSLDLSWCRNLTNEALGLIVDSCLSLKVLKLFGCSQVTNVFIYGHSNSDVQIIGLKMSRVLDHVRVPELQEFPLRYSSVSSI</sequence>
<accession>A0A9Q0VFC2</accession>
<name>A0A9Q0VFC2_9ROSI</name>
<dbReference type="GO" id="GO:0031146">
    <property type="term" value="P:SCF-dependent proteasomal ubiquitin-dependent protein catabolic process"/>
    <property type="evidence" value="ECO:0007669"/>
    <property type="project" value="TreeGrafter"/>
</dbReference>
<reference evidence="1" key="1">
    <citation type="submission" date="2022-11" db="EMBL/GenBank/DDBJ databases">
        <authorList>
            <person name="Hyden B.L."/>
            <person name="Feng K."/>
            <person name="Yates T."/>
            <person name="Jawdy S."/>
            <person name="Smart L.B."/>
            <person name="Muchero W."/>
        </authorList>
    </citation>
    <scope>NUCLEOTIDE SEQUENCE</scope>
    <source>
        <tissue evidence="1">Shoot tip</tissue>
    </source>
</reference>
<dbReference type="EMBL" id="JAPFFM010000009">
    <property type="protein sequence ID" value="KAJ6746528.1"/>
    <property type="molecule type" value="Genomic_DNA"/>
</dbReference>
<dbReference type="InterPro" id="IPR006553">
    <property type="entry name" value="Leu-rich_rpt_Cys-con_subtyp"/>
</dbReference>
<comment type="caution">
    <text evidence="1">The sequence shown here is derived from an EMBL/GenBank/DDBJ whole genome shotgun (WGS) entry which is preliminary data.</text>
</comment>
<dbReference type="Gene3D" id="3.80.10.10">
    <property type="entry name" value="Ribonuclease Inhibitor"/>
    <property type="match status" value="2"/>
</dbReference>
<dbReference type="PANTHER" id="PTHR13318:SF101">
    <property type="entry name" value="F-BOX_LRR PROTEIN"/>
    <property type="match status" value="1"/>
</dbReference>